<evidence type="ECO:0000256" key="2">
    <source>
        <dbReference type="SAM" id="SignalP"/>
    </source>
</evidence>
<feature type="chain" id="PRO_5019188408" evidence="2">
    <location>
        <begin position="24"/>
        <end position="326"/>
    </location>
</feature>
<feature type="region of interest" description="Disordered" evidence="1">
    <location>
        <begin position="88"/>
        <end position="115"/>
    </location>
</feature>
<dbReference type="EMBL" id="MH615813">
    <property type="protein sequence ID" value="AYH52119.1"/>
    <property type="molecule type" value="mRNA"/>
</dbReference>
<sequence length="326" mass="36212">MVRGWPCVVVSCVLLCCWCVLSAALPTHLPDELDDPVVKRLAGTPHESMIRYFLMAMSNPAGRYKSPQLLNRGVRRIGSEFLGKRSVGKLSDADNPRDFESENCSDDDGTEEEDLKKEQFSFTGQYDYDESAGENFGSQEDLFNTKPKRNIRSFHGGVNNDGLKNFFSMLMSKKMGSEFLGKRMGSEFLGKRAMGSEFLGKRAMGSEFLGKRALGSEFLGKRVMGSEFLGKRAMGSEFLGKRAMGSEFLGKRAMGSEFLGKRAMGSEFLGKRAMGSEFLGKRAMGSEFLGKRAMGSEFLGKRQYEPEFAHTLDYDTKRAVGSEFLG</sequence>
<organism evidence="3">
    <name type="scientific">Homarus americanus</name>
    <name type="common">American lobster</name>
    <dbReference type="NCBI Taxonomy" id="6706"/>
    <lineage>
        <taxon>Eukaryota</taxon>
        <taxon>Metazoa</taxon>
        <taxon>Ecdysozoa</taxon>
        <taxon>Arthropoda</taxon>
        <taxon>Crustacea</taxon>
        <taxon>Multicrustacea</taxon>
        <taxon>Malacostraca</taxon>
        <taxon>Eumalacostraca</taxon>
        <taxon>Eucarida</taxon>
        <taxon>Decapoda</taxon>
        <taxon>Pleocyemata</taxon>
        <taxon>Astacidea</taxon>
        <taxon>Nephropoidea</taxon>
        <taxon>Nephropidae</taxon>
        <taxon>Homarus</taxon>
    </lineage>
</organism>
<reference evidence="3" key="1">
    <citation type="journal article" date="2018" name="J. Exp. Biol.">
        <title>AMGSEFLamide, a member of a broadly conserved peptide family, modulates multiple neural networks in Homarus americanus.</title>
        <authorList>
            <person name="Dickinson P.S."/>
            <person name="Dickinson E.S."/>
            <person name="Oleisky E.R."/>
            <person name="Rivera C.D."/>
            <person name="Stanhope M.E."/>
            <person name="Stemmler E.A."/>
            <person name="Hull J.J."/>
            <person name="Christie A.E."/>
        </authorList>
    </citation>
    <scope>NUCLEOTIDE SEQUENCE</scope>
    <source>
        <tissue evidence="3">Brain and eyestalk ganglia</tissue>
    </source>
</reference>
<feature type="compositionally biased region" description="Acidic residues" evidence="1">
    <location>
        <begin position="101"/>
        <end position="113"/>
    </location>
</feature>
<dbReference type="AlphaFoldDB" id="A0A3S7UNF4"/>
<evidence type="ECO:0000313" key="3">
    <source>
        <dbReference type="EMBL" id="AYH52119.1"/>
    </source>
</evidence>
<name>A0A3S7UNF4_HOMAM</name>
<dbReference type="OrthoDB" id="6418606at2759"/>
<protein>
    <submittedName>
        <fullName evidence="3">GSEFLamide isoform 3</fullName>
    </submittedName>
</protein>
<proteinExistence type="evidence at transcript level"/>
<evidence type="ECO:0000256" key="1">
    <source>
        <dbReference type="SAM" id="MobiDB-lite"/>
    </source>
</evidence>
<keyword evidence="2" id="KW-0732">Signal</keyword>
<feature type="signal peptide" evidence="2">
    <location>
        <begin position="1"/>
        <end position="23"/>
    </location>
</feature>
<feature type="compositionally biased region" description="Basic and acidic residues" evidence="1">
    <location>
        <begin position="91"/>
        <end position="100"/>
    </location>
</feature>
<accession>A0A3S7UNF4</accession>